<evidence type="ECO:0000313" key="1">
    <source>
        <dbReference type="EMBL" id="CAG9325372.1"/>
    </source>
</evidence>
<reference evidence="1" key="1">
    <citation type="submission" date="2021-09" db="EMBL/GenBank/DDBJ databases">
        <authorList>
            <consortium name="AG Swart"/>
            <person name="Singh M."/>
            <person name="Singh A."/>
            <person name="Seah K."/>
            <person name="Emmerich C."/>
        </authorList>
    </citation>
    <scope>NUCLEOTIDE SEQUENCE</scope>
    <source>
        <strain evidence="1">ATCC30299</strain>
    </source>
</reference>
<dbReference type="Proteomes" id="UP001162131">
    <property type="component" value="Unassembled WGS sequence"/>
</dbReference>
<sequence>MVWEFINISNRIWFFYISSDDFQLRLQNSTKFVFTSIKQETIKKLMEFSLIKFKSFSVKKIKMFLIKLIDFFLKISISFLVY</sequence>
<comment type="caution">
    <text evidence="1">The sequence shown here is derived from an EMBL/GenBank/DDBJ whole genome shotgun (WGS) entry which is preliminary data.</text>
</comment>
<evidence type="ECO:0000313" key="2">
    <source>
        <dbReference type="Proteomes" id="UP001162131"/>
    </source>
</evidence>
<protein>
    <submittedName>
        <fullName evidence="1">Uncharacterized protein</fullName>
    </submittedName>
</protein>
<dbReference type="EMBL" id="CAJZBQ010000038">
    <property type="protein sequence ID" value="CAG9325372.1"/>
    <property type="molecule type" value="Genomic_DNA"/>
</dbReference>
<gene>
    <name evidence="1" type="ORF">BSTOLATCC_MIC38631</name>
</gene>
<proteinExistence type="predicted"/>
<keyword evidence="2" id="KW-1185">Reference proteome</keyword>
<dbReference type="AlphaFoldDB" id="A0AAU9JEN2"/>
<name>A0AAU9JEN2_9CILI</name>
<accession>A0AAU9JEN2</accession>
<organism evidence="1 2">
    <name type="scientific">Blepharisma stoltei</name>
    <dbReference type="NCBI Taxonomy" id="1481888"/>
    <lineage>
        <taxon>Eukaryota</taxon>
        <taxon>Sar</taxon>
        <taxon>Alveolata</taxon>
        <taxon>Ciliophora</taxon>
        <taxon>Postciliodesmatophora</taxon>
        <taxon>Heterotrichea</taxon>
        <taxon>Heterotrichida</taxon>
        <taxon>Blepharismidae</taxon>
        <taxon>Blepharisma</taxon>
    </lineage>
</organism>